<proteinExistence type="predicted"/>
<dbReference type="SUPFAM" id="SSF51101">
    <property type="entry name" value="Mannose-binding lectins"/>
    <property type="match status" value="1"/>
</dbReference>
<dbReference type="PANTHER" id="PTHR21248">
    <property type="entry name" value="CARDIOLIPIN SYNTHASE"/>
    <property type="match status" value="1"/>
</dbReference>
<accession>A0ABS5KJ96</accession>
<dbReference type="PROSITE" id="PS51752">
    <property type="entry name" value="JACALIN_LECTIN"/>
    <property type="match status" value="1"/>
</dbReference>
<gene>
    <name evidence="3" type="ORF">KGQ19_05760</name>
</gene>
<name>A0ABS5KJ96_9ACTN</name>
<dbReference type="Gene3D" id="3.30.870.10">
    <property type="entry name" value="Endonuclease Chain A"/>
    <property type="match status" value="2"/>
</dbReference>
<comment type="caution">
    <text evidence="3">The sequence shown here is derived from an EMBL/GenBank/DDBJ whole genome shotgun (WGS) entry which is preliminary data.</text>
</comment>
<dbReference type="Gene3D" id="2.100.10.30">
    <property type="entry name" value="Jacalin-like lectin domain"/>
    <property type="match status" value="1"/>
</dbReference>
<dbReference type="CDD" id="cd09302">
    <property type="entry name" value="Jacalin_like"/>
    <property type="match status" value="1"/>
</dbReference>
<dbReference type="PANTHER" id="PTHR21248:SF22">
    <property type="entry name" value="PHOSPHOLIPASE D"/>
    <property type="match status" value="1"/>
</dbReference>
<dbReference type="SUPFAM" id="SSF56024">
    <property type="entry name" value="Phospholipase D/nuclease"/>
    <property type="match status" value="2"/>
</dbReference>
<dbReference type="SMART" id="SM00155">
    <property type="entry name" value="PLDc"/>
    <property type="match status" value="2"/>
</dbReference>
<evidence type="ECO:0008006" key="5">
    <source>
        <dbReference type="Google" id="ProtNLM"/>
    </source>
</evidence>
<dbReference type="Pfam" id="PF01419">
    <property type="entry name" value="Jacalin"/>
    <property type="match status" value="1"/>
</dbReference>
<dbReference type="EMBL" id="JAAFYZ010000012">
    <property type="protein sequence ID" value="MBS2546368.1"/>
    <property type="molecule type" value="Genomic_DNA"/>
</dbReference>
<dbReference type="InterPro" id="IPR001229">
    <property type="entry name" value="Jacalin-like_lectin_dom"/>
</dbReference>
<dbReference type="InterPro" id="IPR036404">
    <property type="entry name" value="Jacalin-like_lectin_dom_sf"/>
</dbReference>
<evidence type="ECO:0000313" key="4">
    <source>
        <dbReference type="Proteomes" id="UP000730482"/>
    </source>
</evidence>
<sequence length="770" mass="83418">MTEIDSVQQKVKGYFSARSGRGYVRLMDTPRVWGQPFGPGIMDQSWARQADFERALEECVQKSFYRCDISSLNCPDPDWAGVIIGAMDTALSARSGRTAPTQFRFLFGQTPMVPVGEPTNYTLFKQALIRLVRDRSQAWEKPPDIWLGRFYRLREGFLDALQLKVFGNDSMFSSDDTKMTWNHSKIVVVDGTTALAGGHNLNMDLFRSYPPVHDASVVVHGPGAAGAQSYLDQLWAVGNDLLSSEQLDPVKLTWQNRDPATSRPSNPLTTPAAVKYVGDQQAAIVKLHDEDPKPAATAIVPPTGPAPGDIRGQDLQTLPGLTADVFPIRVMYTEYDALNEYKPATGMLAVGKYWRDGTDFQNASELMKQQLILGAKRTIKMSQMDLISAWKKNWSDHVVCQWLIQALLATKELTVQVVVSPLDAGAGAEGDQYSFGSGAVRTFDLMRYYMTHDVQTDAVLPDPGGARAEALSRLAVAPFYYTDAVPPANNVEGDTYKWPGLSKDGYTATLKQPPLSEQPPVKGVIGSAATSVLNASGYVYDKVPSAPGNHSKLMIIDDEAYVVGSDNLYPGSLSEFNYLIEGPEAVAELLKAYWEPLWRYAGPHARTAQDDPAAPAVRMGPAGAPGNPFDDTSSTERIGSVDVYHGEIIDGIHATHGDGTADPLRGGNGVPVGSAPKTTLTFSEEDPLVGISGEFGTWYGGRYITKIQFHQRSGAVSEVFGSGASTSNVQTFTLRAASPQSQEVTGFFGSATAADNNTAMCLGSIGIVVR</sequence>
<dbReference type="RefSeq" id="WP_212008017.1">
    <property type="nucleotide sequence ID" value="NZ_JAAFYZ010000012.1"/>
</dbReference>
<feature type="domain" description="PLD phosphodiesterase" evidence="1">
    <location>
        <begin position="178"/>
        <end position="205"/>
    </location>
</feature>
<feature type="domain" description="PLD phosphodiesterase" evidence="1">
    <location>
        <begin position="545"/>
        <end position="572"/>
    </location>
</feature>
<reference evidence="3 4" key="1">
    <citation type="submission" date="2020-02" db="EMBL/GenBank/DDBJ databases">
        <title>Acidophilic actinobacteria isolated from forest soil.</title>
        <authorList>
            <person name="Golinska P."/>
        </authorList>
    </citation>
    <scope>NUCLEOTIDE SEQUENCE [LARGE SCALE GENOMIC DNA]</scope>
    <source>
        <strain evidence="3 4">NL8</strain>
    </source>
</reference>
<keyword evidence="4" id="KW-1185">Reference proteome</keyword>
<protein>
    <recommendedName>
        <fullName evidence="5">Phospholipase D/Transphosphatidylase</fullName>
    </recommendedName>
</protein>
<evidence type="ECO:0000259" key="1">
    <source>
        <dbReference type="PROSITE" id="PS50035"/>
    </source>
</evidence>
<organism evidence="3 4">
    <name type="scientific">Catenulispora pinistramenti</name>
    <dbReference type="NCBI Taxonomy" id="2705254"/>
    <lineage>
        <taxon>Bacteria</taxon>
        <taxon>Bacillati</taxon>
        <taxon>Actinomycetota</taxon>
        <taxon>Actinomycetes</taxon>
        <taxon>Catenulisporales</taxon>
        <taxon>Catenulisporaceae</taxon>
        <taxon>Catenulispora</taxon>
    </lineage>
</organism>
<dbReference type="InterPro" id="IPR001736">
    <property type="entry name" value="PLipase_D/transphosphatidylase"/>
</dbReference>
<dbReference type="Proteomes" id="UP000730482">
    <property type="component" value="Unassembled WGS sequence"/>
</dbReference>
<evidence type="ECO:0000313" key="3">
    <source>
        <dbReference type="EMBL" id="MBS2546368.1"/>
    </source>
</evidence>
<feature type="domain" description="Jacalin-type lectin" evidence="2">
    <location>
        <begin position="614"/>
        <end position="770"/>
    </location>
</feature>
<dbReference type="PROSITE" id="PS50035">
    <property type="entry name" value="PLD"/>
    <property type="match status" value="2"/>
</dbReference>
<evidence type="ECO:0000259" key="2">
    <source>
        <dbReference type="PROSITE" id="PS51752"/>
    </source>
</evidence>